<organism evidence="1 2">
    <name type="scientific">Mycena chlorophos</name>
    <name type="common">Agaric fungus</name>
    <name type="synonym">Agaricus chlorophos</name>
    <dbReference type="NCBI Taxonomy" id="658473"/>
    <lineage>
        <taxon>Eukaryota</taxon>
        <taxon>Fungi</taxon>
        <taxon>Dikarya</taxon>
        <taxon>Basidiomycota</taxon>
        <taxon>Agaricomycotina</taxon>
        <taxon>Agaricomycetes</taxon>
        <taxon>Agaricomycetidae</taxon>
        <taxon>Agaricales</taxon>
        <taxon>Marasmiineae</taxon>
        <taxon>Mycenaceae</taxon>
        <taxon>Mycena</taxon>
    </lineage>
</organism>
<accession>A0ABQ0L9D3</accession>
<dbReference type="Proteomes" id="UP000815677">
    <property type="component" value="Unassembled WGS sequence"/>
</dbReference>
<protein>
    <recommendedName>
        <fullName evidence="3">F-box domain-containing protein</fullName>
    </recommendedName>
</protein>
<proteinExistence type="predicted"/>
<evidence type="ECO:0000313" key="1">
    <source>
        <dbReference type="EMBL" id="GAT47701.1"/>
    </source>
</evidence>
<name>A0ABQ0L9D3_MYCCL</name>
<dbReference type="SUPFAM" id="SSF52047">
    <property type="entry name" value="RNI-like"/>
    <property type="match status" value="1"/>
</dbReference>
<dbReference type="InterPro" id="IPR032675">
    <property type="entry name" value="LRR_dom_sf"/>
</dbReference>
<gene>
    <name evidence="1" type="ORF">MCHLO_05150</name>
</gene>
<reference evidence="1" key="1">
    <citation type="submission" date="2014-09" db="EMBL/GenBank/DDBJ databases">
        <title>Genome sequence of the luminous mushroom Mycena chlorophos for searching fungal bioluminescence genes.</title>
        <authorList>
            <person name="Tanaka Y."/>
            <person name="Kasuga D."/>
            <person name="Oba Y."/>
            <person name="Hase S."/>
            <person name="Sato K."/>
            <person name="Oba Y."/>
            <person name="Sakakibara Y."/>
        </authorList>
    </citation>
    <scope>NUCLEOTIDE SEQUENCE</scope>
</reference>
<dbReference type="EMBL" id="DF843880">
    <property type="protein sequence ID" value="GAT47701.1"/>
    <property type="molecule type" value="Genomic_DNA"/>
</dbReference>
<dbReference type="Gene3D" id="3.80.10.10">
    <property type="entry name" value="Ribonuclease Inhibitor"/>
    <property type="match status" value="1"/>
</dbReference>
<evidence type="ECO:0000313" key="2">
    <source>
        <dbReference type="Proteomes" id="UP000815677"/>
    </source>
</evidence>
<evidence type="ECO:0008006" key="3">
    <source>
        <dbReference type="Google" id="ProtNLM"/>
    </source>
</evidence>
<sequence length="583" mass="65715">MHPALGIAEIGSLICTELRLDGSPEATCGLAALARACRALGEPALDALWFQQDTMVNLLKIPAGLLPAETRACSWEADIRFSRIPSHEDALSMGKYARRIRELSFPDSAKPQLIVTDDAAAAYCAFAMLLLRLGPPPHNFCLFPNLRVLHWNFPAESCYTFLSFFATLRSSPRLHCLALREYDSGMKEILLALPTRTNLTTLSFDLYPREYQSAAVPEEISQLASSLHNIRVLCLVNPAINGLDLIARLRYLEELTLKVDGPLVSSSNAGSMPLPFVTLRHLTLMLDDDGDAGFEEQYSAHKMDYAVDFLRNCNPLQLFSFELRIEHIVTSSLNEILAMLVERVALPLQLETVTVVLRQAFKRTFDPEVEDGTSLRSLFRFRNLCVLRIELSWGVDLGDELLRELAKAFPLLEILSLSYDSPYYDEDARQDSDSPPRPKTSLVGLVWLADWCRNLRELTITMDFERPPFVHGVPPLPEWILRGRARRPLKRLNTADSRIGDAPWLALWFLAATFGQLEEVRTLHVHEEGPLYQYQVPRTAYLEGLYEYGAVWQRVGELLPAAQAVFSGRIGETVSIEELRETL</sequence>
<keyword evidence="2" id="KW-1185">Reference proteome</keyword>